<dbReference type="InterPro" id="IPR023996">
    <property type="entry name" value="TonB-dep_OMP_SusC/RagA"/>
</dbReference>
<dbReference type="GO" id="GO:0009279">
    <property type="term" value="C:cell outer membrane"/>
    <property type="evidence" value="ECO:0007669"/>
    <property type="project" value="UniProtKB-SubCell"/>
</dbReference>
<dbReference type="AlphaFoldDB" id="A0A1G9YIU9"/>
<dbReference type="Gene3D" id="3.55.50.30">
    <property type="match status" value="1"/>
</dbReference>
<dbReference type="Gene3D" id="2.40.170.20">
    <property type="entry name" value="TonB-dependent receptor, beta-barrel domain"/>
    <property type="match status" value="1"/>
</dbReference>
<dbReference type="SUPFAM" id="SSF49464">
    <property type="entry name" value="Carboxypeptidase regulatory domain-like"/>
    <property type="match status" value="1"/>
</dbReference>
<protein>
    <submittedName>
        <fullName evidence="10">TonB-linked outer membrane protein, SusC/RagA family</fullName>
    </submittedName>
</protein>
<dbReference type="Pfam" id="PF07715">
    <property type="entry name" value="Plug"/>
    <property type="match status" value="1"/>
</dbReference>
<evidence type="ECO:0000256" key="2">
    <source>
        <dbReference type="ARBA" id="ARBA00022448"/>
    </source>
</evidence>
<evidence type="ECO:0000256" key="1">
    <source>
        <dbReference type="ARBA" id="ARBA00004571"/>
    </source>
</evidence>
<dbReference type="STRING" id="192904.SAMN04488514_12318"/>
<dbReference type="NCBIfam" id="TIGR04057">
    <property type="entry name" value="SusC_RagA_signa"/>
    <property type="match status" value="1"/>
</dbReference>
<keyword evidence="6 7" id="KW-0998">Cell outer membrane</keyword>
<dbReference type="Pfam" id="PF07660">
    <property type="entry name" value="STN"/>
    <property type="match status" value="1"/>
</dbReference>
<dbReference type="InterPro" id="IPR008969">
    <property type="entry name" value="CarboxyPept-like_regulatory"/>
</dbReference>
<keyword evidence="2 7" id="KW-0813">Transport</keyword>
<evidence type="ECO:0000313" key="11">
    <source>
        <dbReference type="Proteomes" id="UP000199440"/>
    </source>
</evidence>
<evidence type="ECO:0000313" key="10">
    <source>
        <dbReference type="EMBL" id="SDN08822.1"/>
    </source>
</evidence>
<keyword evidence="4 7" id="KW-0812">Transmembrane</keyword>
<dbReference type="InterPro" id="IPR012910">
    <property type="entry name" value="Plug_dom"/>
</dbReference>
<dbReference type="InterPro" id="IPR011662">
    <property type="entry name" value="Secretin/TonB_short_N"/>
</dbReference>
<dbReference type="Pfam" id="PF13715">
    <property type="entry name" value="CarbopepD_reg_2"/>
    <property type="match status" value="1"/>
</dbReference>
<gene>
    <name evidence="10" type="ORF">SAMN04488514_12318</name>
</gene>
<dbReference type="OrthoDB" id="9768177at2"/>
<keyword evidence="11" id="KW-1185">Reference proteome</keyword>
<accession>A0A1G9YIU9</accession>
<feature type="transmembrane region" description="Helical" evidence="8">
    <location>
        <begin position="21"/>
        <end position="38"/>
    </location>
</feature>
<keyword evidence="5 7" id="KW-0472">Membrane</keyword>
<evidence type="ECO:0000256" key="6">
    <source>
        <dbReference type="ARBA" id="ARBA00023237"/>
    </source>
</evidence>
<evidence type="ECO:0000256" key="8">
    <source>
        <dbReference type="SAM" id="Phobius"/>
    </source>
</evidence>
<evidence type="ECO:0000256" key="7">
    <source>
        <dbReference type="PROSITE-ProRule" id="PRU01360"/>
    </source>
</evidence>
<dbReference type="NCBIfam" id="TIGR04056">
    <property type="entry name" value="OMP_RagA_SusC"/>
    <property type="match status" value="1"/>
</dbReference>
<dbReference type="SUPFAM" id="SSF56935">
    <property type="entry name" value="Porins"/>
    <property type="match status" value="1"/>
</dbReference>
<keyword evidence="3 7" id="KW-1134">Transmembrane beta strand</keyword>
<comment type="subcellular location">
    <subcellularLocation>
        <location evidence="1 7">Cell outer membrane</location>
        <topology evidence="1 7">Multi-pass membrane protein</topology>
    </subcellularLocation>
</comment>
<evidence type="ECO:0000256" key="5">
    <source>
        <dbReference type="ARBA" id="ARBA00023136"/>
    </source>
</evidence>
<dbReference type="InterPro" id="IPR023997">
    <property type="entry name" value="TonB-dep_OMP_SusC/RagA_CS"/>
</dbReference>
<sequence length="1144" mass="127421">MKKRDEDDAIKKKRGKKLKCIMKYCFLVASLILFQLSANTGMLQKKIELNYDNVPLKRILNEIKSQTGYRFFYNVKEIDDNQRISLNIDGENVKEVLNKLASKANFDYKINDNQIVLTLKKTTSYKTQQIEIIGTVTDENGTPLSGANIVEKGTTNGVTADFDGNFSITLENEEAILEVSYIGFSTRDVAINGRSQLQIVLQEDAANLDEVVVVGYGTARRKDISGAVSTVRLEDSPIALSSNTNALQALKGNVSGVNIGVQNSPGATPGILVRGQNSINGNNDPLIVLDGIIYLGSMTDINTDDISTIDVLKDASAAAVYGSRAANGVVVITTKNGKSDKPTITYNTSVGVNTWQNKFDMMDRERWTQKFVAQTVSIDSPEEIVFDAAYATTLWEQKDVDTNWMDLISRNGFNQNHQVAVSGRSDRINYYFSGGYTSTEGVVVGDDYQRVSLRTKLDADVTDWLKVGIDGTYNNNDYSGVRAAFGFNSYAQTPWGYPYRYEGMPVNPGANSGTLLERYPTGQSIPNPLWGTDGSIKDIDSRNFYRLSTYALIKVPKVDGLTYRFNFSINSNSNERDRFVYEDYYVGEATSTPYIDRYSPGELAKRLSQANGYNNRTNSYTYVMDHILNYKKLLGDHYLDATLVATRDYSYSKLVSASGSDYSANGNTLLGVDGIHKAAVQKTDLNVVERANVGYVGRLGYTYKDKYHLTATMRRDGASVFGEDQKWGNFQSVGLAWTASEESFISGFEKMNYLKLKASYGKNGNQGLSPYQTLAGVASGNDGGIRYEFGDAPSTILYGVDQTNLGSPNLGWETTTAFNGGFQSIWFNNRVFFDLDFYFSQTSDQIFQRQIPIMTGFGSIFSSLGQVDNKGIELSLSTINVSNENLTWSSGLTFWKNRNKIVSLYGDDIDGDGKEDDDISNSLFIGESLESIYGYKYIGVVQEDDTEYIANVGAEPGDPMFKDISGPDGVPDGIITADYDREILGNRKENFRLSLSNTVEYKNFSLYVMVSGIFGGGKDNFYQKENVLHNSFRDRYAINEIDHDWWTPENKSETYLRANAYSNRYKGLQSRGFIKVQDINFSYKFPKDLMGRIGLNSLQIYASIKNQFTFTNWFGGGDPEVGIRPDDNTQPVPTIYTMGLKVSL</sequence>
<dbReference type="InterPro" id="IPR039426">
    <property type="entry name" value="TonB-dep_rcpt-like"/>
</dbReference>
<evidence type="ECO:0000259" key="9">
    <source>
        <dbReference type="SMART" id="SM00965"/>
    </source>
</evidence>
<name>A0A1G9YIU9_9FLAO</name>
<dbReference type="Proteomes" id="UP000199440">
    <property type="component" value="Unassembled WGS sequence"/>
</dbReference>
<dbReference type="Gene3D" id="2.170.130.10">
    <property type="entry name" value="TonB-dependent receptor, plug domain"/>
    <property type="match status" value="1"/>
</dbReference>
<dbReference type="PROSITE" id="PS52016">
    <property type="entry name" value="TONB_DEPENDENT_REC_3"/>
    <property type="match status" value="1"/>
</dbReference>
<dbReference type="Gene3D" id="2.60.40.1120">
    <property type="entry name" value="Carboxypeptidase-like, regulatory domain"/>
    <property type="match status" value="1"/>
</dbReference>
<feature type="domain" description="Secretin/TonB short N-terminal" evidence="9">
    <location>
        <begin position="69"/>
        <end position="120"/>
    </location>
</feature>
<dbReference type="InterPro" id="IPR037066">
    <property type="entry name" value="Plug_dom_sf"/>
</dbReference>
<proteinExistence type="inferred from homology"/>
<organism evidence="10 11">
    <name type="scientific">Kriegella aquimaris</name>
    <dbReference type="NCBI Taxonomy" id="192904"/>
    <lineage>
        <taxon>Bacteria</taxon>
        <taxon>Pseudomonadati</taxon>
        <taxon>Bacteroidota</taxon>
        <taxon>Flavobacteriia</taxon>
        <taxon>Flavobacteriales</taxon>
        <taxon>Flavobacteriaceae</taxon>
        <taxon>Kriegella</taxon>
    </lineage>
</organism>
<dbReference type="RefSeq" id="WP_089895733.1">
    <property type="nucleotide sequence ID" value="NZ_FNGV01000023.1"/>
</dbReference>
<evidence type="ECO:0000256" key="3">
    <source>
        <dbReference type="ARBA" id="ARBA00022452"/>
    </source>
</evidence>
<dbReference type="InterPro" id="IPR036942">
    <property type="entry name" value="Beta-barrel_TonB_sf"/>
</dbReference>
<comment type="similarity">
    <text evidence="7">Belongs to the TonB-dependent receptor family.</text>
</comment>
<evidence type="ECO:0000256" key="4">
    <source>
        <dbReference type="ARBA" id="ARBA00022692"/>
    </source>
</evidence>
<dbReference type="EMBL" id="FNGV01000023">
    <property type="protein sequence ID" value="SDN08822.1"/>
    <property type="molecule type" value="Genomic_DNA"/>
</dbReference>
<reference evidence="11" key="1">
    <citation type="submission" date="2016-10" db="EMBL/GenBank/DDBJ databases">
        <authorList>
            <person name="Varghese N."/>
            <person name="Submissions S."/>
        </authorList>
    </citation>
    <scope>NUCLEOTIDE SEQUENCE [LARGE SCALE GENOMIC DNA]</scope>
    <source>
        <strain evidence="11">DSM 19886</strain>
    </source>
</reference>
<dbReference type="SMART" id="SM00965">
    <property type="entry name" value="STN"/>
    <property type="match status" value="1"/>
</dbReference>
<keyword evidence="8" id="KW-1133">Transmembrane helix</keyword>